<evidence type="ECO:0000256" key="2">
    <source>
        <dbReference type="ARBA" id="ARBA00022670"/>
    </source>
</evidence>
<proteinExistence type="inferred from homology"/>
<evidence type="ECO:0000256" key="5">
    <source>
        <dbReference type="ARBA" id="ARBA00032829"/>
    </source>
</evidence>
<protein>
    <recommendedName>
        <fullName evidence="5">Dipeptidyl-peptidase V</fullName>
    </recommendedName>
</protein>
<name>M5FV66_DACPD</name>
<reference evidence="7 8" key="1">
    <citation type="journal article" date="2012" name="Science">
        <title>The Paleozoic origin of enzymatic lignin decomposition reconstructed from 31 fungal genomes.</title>
        <authorList>
            <person name="Floudas D."/>
            <person name="Binder M."/>
            <person name="Riley R."/>
            <person name="Barry K."/>
            <person name="Blanchette R.A."/>
            <person name="Henrissat B."/>
            <person name="Martinez A.T."/>
            <person name="Otillar R."/>
            <person name="Spatafora J.W."/>
            <person name="Yadav J.S."/>
            <person name="Aerts A."/>
            <person name="Benoit I."/>
            <person name="Boyd A."/>
            <person name="Carlson A."/>
            <person name="Copeland A."/>
            <person name="Coutinho P.M."/>
            <person name="de Vries R.P."/>
            <person name="Ferreira P."/>
            <person name="Findley K."/>
            <person name="Foster B."/>
            <person name="Gaskell J."/>
            <person name="Glotzer D."/>
            <person name="Gorecki P."/>
            <person name="Heitman J."/>
            <person name="Hesse C."/>
            <person name="Hori C."/>
            <person name="Igarashi K."/>
            <person name="Jurgens J.A."/>
            <person name="Kallen N."/>
            <person name="Kersten P."/>
            <person name="Kohler A."/>
            <person name="Kuees U."/>
            <person name="Kumar T.K.A."/>
            <person name="Kuo A."/>
            <person name="LaButti K."/>
            <person name="Larrondo L.F."/>
            <person name="Lindquist E."/>
            <person name="Ling A."/>
            <person name="Lombard V."/>
            <person name="Lucas S."/>
            <person name="Lundell T."/>
            <person name="Martin R."/>
            <person name="McLaughlin D.J."/>
            <person name="Morgenstern I."/>
            <person name="Morin E."/>
            <person name="Murat C."/>
            <person name="Nagy L.G."/>
            <person name="Nolan M."/>
            <person name="Ohm R.A."/>
            <person name="Patyshakuliyeva A."/>
            <person name="Rokas A."/>
            <person name="Ruiz-Duenas F.J."/>
            <person name="Sabat G."/>
            <person name="Salamov A."/>
            <person name="Samejima M."/>
            <person name="Schmutz J."/>
            <person name="Slot J.C."/>
            <person name="St John F."/>
            <person name="Stenlid J."/>
            <person name="Sun H."/>
            <person name="Sun S."/>
            <person name="Syed K."/>
            <person name="Tsang A."/>
            <person name="Wiebenga A."/>
            <person name="Young D."/>
            <person name="Pisabarro A."/>
            <person name="Eastwood D.C."/>
            <person name="Martin F."/>
            <person name="Cullen D."/>
            <person name="Grigoriev I.V."/>
            <person name="Hibbett D.S."/>
        </authorList>
    </citation>
    <scope>NUCLEOTIDE SEQUENCE [LARGE SCALE GENOMIC DNA]</scope>
    <source>
        <strain evidence="7 8">DJM-731 SS1</strain>
    </source>
</reference>
<dbReference type="GO" id="GO:0006508">
    <property type="term" value="P:proteolysis"/>
    <property type="evidence" value="ECO:0007669"/>
    <property type="project" value="UniProtKB-KW"/>
</dbReference>
<keyword evidence="2" id="KW-0645">Protease</keyword>
<dbReference type="STRING" id="1858805.M5FV66"/>
<dbReference type="EMBL" id="JH795867">
    <property type="protein sequence ID" value="EJU00159.1"/>
    <property type="molecule type" value="Genomic_DNA"/>
</dbReference>
<gene>
    <name evidence="7" type="ORF">DACRYDRAFT_23163</name>
</gene>
<dbReference type="PANTHER" id="PTHR42776:SF13">
    <property type="entry name" value="DIPEPTIDYL-PEPTIDASE 5"/>
    <property type="match status" value="1"/>
</dbReference>
<keyword evidence="8" id="KW-1185">Reference proteome</keyword>
<dbReference type="FunFam" id="3.40.50.1820:FF:000028">
    <property type="entry name" value="S9 family peptidase"/>
    <property type="match status" value="1"/>
</dbReference>
<accession>M5FV66</accession>
<evidence type="ECO:0000313" key="7">
    <source>
        <dbReference type="EMBL" id="EJU00159.1"/>
    </source>
</evidence>
<dbReference type="InterPro" id="IPR029058">
    <property type="entry name" value="AB_hydrolase_fold"/>
</dbReference>
<dbReference type="HOGENOM" id="CLU_008615_0_1_1"/>
<dbReference type="InterPro" id="IPR001375">
    <property type="entry name" value="Peptidase_S9_cat"/>
</dbReference>
<keyword evidence="4 7" id="KW-0378">Hydrolase</keyword>
<dbReference type="GO" id="GO:0004252">
    <property type="term" value="F:serine-type endopeptidase activity"/>
    <property type="evidence" value="ECO:0007669"/>
    <property type="project" value="TreeGrafter"/>
</dbReference>
<dbReference type="GeneID" id="63688193"/>
<evidence type="ECO:0000256" key="1">
    <source>
        <dbReference type="ARBA" id="ARBA00010040"/>
    </source>
</evidence>
<evidence type="ECO:0000256" key="4">
    <source>
        <dbReference type="ARBA" id="ARBA00022801"/>
    </source>
</evidence>
<evidence type="ECO:0000256" key="3">
    <source>
        <dbReference type="ARBA" id="ARBA00022729"/>
    </source>
</evidence>
<dbReference type="Pfam" id="PF00326">
    <property type="entry name" value="Peptidase_S9"/>
    <property type="match status" value="1"/>
</dbReference>
<dbReference type="Gene3D" id="3.40.50.1820">
    <property type="entry name" value="alpha/beta hydrolase"/>
    <property type="match status" value="1"/>
</dbReference>
<dbReference type="OMA" id="YKHWDEW"/>
<dbReference type="RefSeq" id="XP_040627056.1">
    <property type="nucleotide sequence ID" value="XM_040773131.1"/>
</dbReference>
<dbReference type="Proteomes" id="UP000030653">
    <property type="component" value="Unassembled WGS sequence"/>
</dbReference>
<dbReference type="InterPro" id="IPR011042">
    <property type="entry name" value="6-blade_b-propeller_TolB-like"/>
</dbReference>
<sequence>MRWPSQLSLLIPQLSMSSFAPPKVYTPSTKSFALKEGNDILTPKDMLELPRPGSAVANPAGDLAFISVSEYSFEIKKMNSTIYIASLDDTDMPATFPVLNGGDAFWLTDRTLAHVISESGGQAIYAISFNYSTEPKSLTPDSPVFIGHLPPSPASNFKYKSGILAFSANVWEDGDLFTTPELDKQRSKEGTGTSARVYEGGYPRHWDTWTTPGKESQLFTVSLTSSGEIGEEKWSLGDAYVAPLKGTKHYTPVEPFGGSDDFDLSSTHLVYTAKDPELPYPIHTRQNVYIVPVTGGEPPRQLTAGKQGATHTPVFSNDGTKVAWTELRKDGYESDRARVMVYDLEKDVRFGITEKWDTSPSALIFSPNDASIYALSGDQARGKLYVIPLPVTPSSTGSIDAYPVPLVEEHTVSSVQPLLDGRVLFSQNSLTHPSEVFLREKNGKISQITQLTAKKLAGKSLSPGHEFWFKGAEGVNIQGWVNLPPGFRKGDKAKWPMAFLIHGGPQGAWEDSWSTRWNPNVFAQQGYVTVTVNPTGSTTFGQALTDAIAKDWGGKPFVDLQAGYKEVLRLYPEIHPEKTVAAGASWGGYAINWIAGHPEFDFNFKALVCHDGVFDTRANGFVTDELFFFDQEFGGPPWKSAETVEKFNPANFVEKWSIPMLIFHGERDYRLPVTEGIGAFHSNKRMGVPTRLVVFPEENHWVLDPGNSLKWHTEIFEWFAKWLD</sequence>
<dbReference type="SUPFAM" id="SSF53474">
    <property type="entry name" value="alpha/beta-Hydrolases"/>
    <property type="match status" value="1"/>
</dbReference>
<dbReference type="Gene3D" id="2.120.10.30">
    <property type="entry name" value="TolB, C-terminal domain"/>
    <property type="match status" value="1"/>
</dbReference>
<evidence type="ECO:0000313" key="8">
    <source>
        <dbReference type="Proteomes" id="UP000030653"/>
    </source>
</evidence>
<dbReference type="AlphaFoldDB" id="M5FV66"/>
<evidence type="ECO:0000259" key="6">
    <source>
        <dbReference type="Pfam" id="PF00326"/>
    </source>
</evidence>
<dbReference type="SUPFAM" id="SSF69322">
    <property type="entry name" value="Tricorn protease domain 2"/>
    <property type="match status" value="1"/>
</dbReference>
<comment type="similarity">
    <text evidence="1">Belongs to the peptidase S9C family.</text>
</comment>
<keyword evidence="3" id="KW-0732">Signal</keyword>
<feature type="domain" description="Peptidase S9 prolyl oligopeptidase catalytic" evidence="6">
    <location>
        <begin position="513"/>
        <end position="723"/>
    </location>
</feature>
<organism evidence="7 8">
    <name type="scientific">Dacryopinax primogenitus (strain DJM 731)</name>
    <name type="common">Brown rot fungus</name>
    <dbReference type="NCBI Taxonomy" id="1858805"/>
    <lineage>
        <taxon>Eukaryota</taxon>
        <taxon>Fungi</taxon>
        <taxon>Dikarya</taxon>
        <taxon>Basidiomycota</taxon>
        <taxon>Agaricomycotina</taxon>
        <taxon>Dacrymycetes</taxon>
        <taxon>Dacrymycetales</taxon>
        <taxon>Dacrymycetaceae</taxon>
        <taxon>Dacryopinax</taxon>
    </lineage>
</organism>
<dbReference type="PANTHER" id="PTHR42776">
    <property type="entry name" value="SERINE PEPTIDASE S9 FAMILY MEMBER"/>
    <property type="match status" value="1"/>
</dbReference>
<dbReference type="OrthoDB" id="416344at2759"/>